<gene>
    <name evidence="2" type="ORF">ElyMa_001236100</name>
</gene>
<evidence type="ECO:0000313" key="2">
    <source>
        <dbReference type="EMBL" id="GFS06867.1"/>
    </source>
</evidence>
<organism evidence="2 3">
    <name type="scientific">Elysia marginata</name>
    <dbReference type="NCBI Taxonomy" id="1093978"/>
    <lineage>
        <taxon>Eukaryota</taxon>
        <taxon>Metazoa</taxon>
        <taxon>Spiralia</taxon>
        <taxon>Lophotrochozoa</taxon>
        <taxon>Mollusca</taxon>
        <taxon>Gastropoda</taxon>
        <taxon>Heterobranchia</taxon>
        <taxon>Euthyneura</taxon>
        <taxon>Panpulmonata</taxon>
        <taxon>Sacoglossa</taxon>
        <taxon>Placobranchoidea</taxon>
        <taxon>Plakobranchidae</taxon>
        <taxon>Elysia</taxon>
    </lineage>
</organism>
<dbReference type="EMBL" id="BMAT01002427">
    <property type="protein sequence ID" value="GFS06867.1"/>
    <property type="molecule type" value="Genomic_DNA"/>
</dbReference>
<dbReference type="Proteomes" id="UP000762676">
    <property type="component" value="Unassembled WGS sequence"/>
</dbReference>
<evidence type="ECO:0000256" key="1">
    <source>
        <dbReference type="SAM" id="MobiDB-lite"/>
    </source>
</evidence>
<reference evidence="2 3" key="1">
    <citation type="journal article" date="2021" name="Elife">
        <title>Chloroplast acquisition without the gene transfer in kleptoplastic sea slugs, Plakobranchus ocellatus.</title>
        <authorList>
            <person name="Maeda T."/>
            <person name="Takahashi S."/>
            <person name="Yoshida T."/>
            <person name="Shimamura S."/>
            <person name="Takaki Y."/>
            <person name="Nagai Y."/>
            <person name="Toyoda A."/>
            <person name="Suzuki Y."/>
            <person name="Arimoto A."/>
            <person name="Ishii H."/>
            <person name="Satoh N."/>
            <person name="Nishiyama T."/>
            <person name="Hasebe M."/>
            <person name="Maruyama T."/>
            <person name="Minagawa J."/>
            <person name="Obokata J."/>
            <person name="Shigenobu S."/>
        </authorList>
    </citation>
    <scope>NUCLEOTIDE SEQUENCE [LARGE SCALE GENOMIC DNA]</scope>
</reference>
<feature type="compositionally biased region" description="Basic and acidic residues" evidence="1">
    <location>
        <begin position="172"/>
        <end position="181"/>
    </location>
</feature>
<comment type="caution">
    <text evidence="2">The sequence shown here is derived from an EMBL/GenBank/DDBJ whole genome shotgun (WGS) entry which is preliminary data.</text>
</comment>
<keyword evidence="3" id="KW-1185">Reference proteome</keyword>
<feature type="region of interest" description="Disordered" evidence="1">
    <location>
        <begin position="157"/>
        <end position="181"/>
    </location>
</feature>
<dbReference type="PANTHER" id="PTHR47027">
    <property type="entry name" value="REVERSE TRANSCRIPTASE DOMAIN-CONTAINING PROTEIN"/>
    <property type="match status" value="1"/>
</dbReference>
<proteinExistence type="predicted"/>
<dbReference type="PANTHER" id="PTHR47027:SF20">
    <property type="entry name" value="REVERSE TRANSCRIPTASE-LIKE PROTEIN WITH RNA-DIRECTED DNA POLYMERASE DOMAIN"/>
    <property type="match status" value="1"/>
</dbReference>
<name>A0AAV4ID14_9GAST</name>
<accession>A0AAV4ID14</accession>
<sequence length="181" mass="21061">MLRFFWRSVYKAFTTIARLSKKVWDNAMLTLNTDMIVYQACVLITFHFGSDSWTLYPHQERRLNVFHMRSLRRLLSITLGKIRFSNTSVLAHASMPNLFAILSQRCLRCLGHVRRKEDSPKGLPVRRARLLLTSYRTTYPALQRHLQERFEDLRESISRSRGGGLKPQSMAGKHEGGHKIS</sequence>
<protein>
    <submittedName>
        <fullName evidence="2">Uncharacterized protein</fullName>
    </submittedName>
</protein>
<evidence type="ECO:0000313" key="3">
    <source>
        <dbReference type="Proteomes" id="UP000762676"/>
    </source>
</evidence>
<dbReference type="AlphaFoldDB" id="A0AAV4ID14"/>